<dbReference type="EMBL" id="JARIHO010000057">
    <property type="protein sequence ID" value="KAJ7318612.1"/>
    <property type="molecule type" value="Genomic_DNA"/>
</dbReference>
<proteinExistence type="predicted"/>
<feature type="region of interest" description="Disordered" evidence="1">
    <location>
        <begin position="102"/>
        <end position="144"/>
    </location>
</feature>
<comment type="caution">
    <text evidence="2">The sequence shown here is derived from an EMBL/GenBank/DDBJ whole genome shotgun (WGS) entry which is preliminary data.</text>
</comment>
<accession>A0AAD7EG95</accession>
<sequence>MGQRAHAHGLALFVRQQGTALVTCVVGCIGATRWFFVRRAFIASGSAIVAGDADEMVHENSQRVPRGSSIAGLGRRTGKEGEWHWTVAECPQFVAQSGAEWPISTSPEGWRPAKRAGELGGGSGMLKGPPQSSDKGLSSLPARGSDLALPLSAWENRLW</sequence>
<gene>
    <name evidence="2" type="ORF">DFH08DRAFT_819887</name>
</gene>
<name>A0AAD7EG95_9AGAR</name>
<evidence type="ECO:0000256" key="1">
    <source>
        <dbReference type="SAM" id="MobiDB-lite"/>
    </source>
</evidence>
<keyword evidence="3" id="KW-1185">Reference proteome</keyword>
<organism evidence="2 3">
    <name type="scientific">Mycena albidolilacea</name>
    <dbReference type="NCBI Taxonomy" id="1033008"/>
    <lineage>
        <taxon>Eukaryota</taxon>
        <taxon>Fungi</taxon>
        <taxon>Dikarya</taxon>
        <taxon>Basidiomycota</taxon>
        <taxon>Agaricomycotina</taxon>
        <taxon>Agaricomycetes</taxon>
        <taxon>Agaricomycetidae</taxon>
        <taxon>Agaricales</taxon>
        <taxon>Marasmiineae</taxon>
        <taxon>Mycenaceae</taxon>
        <taxon>Mycena</taxon>
    </lineage>
</organism>
<evidence type="ECO:0000313" key="2">
    <source>
        <dbReference type="EMBL" id="KAJ7318612.1"/>
    </source>
</evidence>
<protein>
    <submittedName>
        <fullName evidence="2">Uncharacterized protein</fullName>
    </submittedName>
</protein>
<dbReference type="Proteomes" id="UP001218218">
    <property type="component" value="Unassembled WGS sequence"/>
</dbReference>
<evidence type="ECO:0000313" key="3">
    <source>
        <dbReference type="Proteomes" id="UP001218218"/>
    </source>
</evidence>
<dbReference type="AlphaFoldDB" id="A0AAD7EG95"/>
<reference evidence="2" key="1">
    <citation type="submission" date="2023-03" db="EMBL/GenBank/DDBJ databases">
        <title>Massive genome expansion in bonnet fungi (Mycena s.s.) driven by repeated elements and novel gene families across ecological guilds.</title>
        <authorList>
            <consortium name="Lawrence Berkeley National Laboratory"/>
            <person name="Harder C.B."/>
            <person name="Miyauchi S."/>
            <person name="Viragh M."/>
            <person name="Kuo A."/>
            <person name="Thoen E."/>
            <person name="Andreopoulos B."/>
            <person name="Lu D."/>
            <person name="Skrede I."/>
            <person name="Drula E."/>
            <person name="Henrissat B."/>
            <person name="Morin E."/>
            <person name="Kohler A."/>
            <person name="Barry K."/>
            <person name="LaButti K."/>
            <person name="Morin E."/>
            <person name="Salamov A."/>
            <person name="Lipzen A."/>
            <person name="Mereny Z."/>
            <person name="Hegedus B."/>
            <person name="Baldrian P."/>
            <person name="Stursova M."/>
            <person name="Weitz H."/>
            <person name="Taylor A."/>
            <person name="Grigoriev I.V."/>
            <person name="Nagy L.G."/>
            <person name="Martin F."/>
            <person name="Kauserud H."/>
        </authorList>
    </citation>
    <scope>NUCLEOTIDE SEQUENCE</scope>
    <source>
        <strain evidence="2">CBHHK002</strain>
    </source>
</reference>